<dbReference type="AlphaFoldDB" id="A0A0C3BIP2"/>
<dbReference type="PANTHER" id="PTHR17630:SF44">
    <property type="entry name" value="PROTEIN AIM2"/>
    <property type="match status" value="1"/>
</dbReference>
<gene>
    <name evidence="2" type="ORF">M413DRAFT_449107</name>
</gene>
<evidence type="ECO:0000259" key="1">
    <source>
        <dbReference type="Pfam" id="PF01738"/>
    </source>
</evidence>
<organism evidence="2 3">
    <name type="scientific">Hebeloma cylindrosporum</name>
    <dbReference type="NCBI Taxonomy" id="76867"/>
    <lineage>
        <taxon>Eukaryota</taxon>
        <taxon>Fungi</taxon>
        <taxon>Dikarya</taxon>
        <taxon>Basidiomycota</taxon>
        <taxon>Agaricomycotina</taxon>
        <taxon>Agaricomycetes</taxon>
        <taxon>Agaricomycetidae</taxon>
        <taxon>Agaricales</taxon>
        <taxon>Agaricineae</taxon>
        <taxon>Hymenogastraceae</taxon>
        <taxon>Hebeloma</taxon>
    </lineage>
</organism>
<dbReference type="SUPFAM" id="SSF53474">
    <property type="entry name" value="alpha/beta-Hydrolases"/>
    <property type="match status" value="1"/>
</dbReference>
<proteinExistence type="predicted"/>
<reference evidence="2 3" key="1">
    <citation type="submission" date="2014-04" db="EMBL/GenBank/DDBJ databases">
        <authorList>
            <consortium name="DOE Joint Genome Institute"/>
            <person name="Kuo A."/>
            <person name="Gay G."/>
            <person name="Dore J."/>
            <person name="Kohler A."/>
            <person name="Nagy L.G."/>
            <person name="Floudas D."/>
            <person name="Copeland A."/>
            <person name="Barry K.W."/>
            <person name="Cichocki N."/>
            <person name="Veneault-Fourrey C."/>
            <person name="LaButti K."/>
            <person name="Lindquist E.A."/>
            <person name="Lipzen A."/>
            <person name="Lundell T."/>
            <person name="Morin E."/>
            <person name="Murat C."/>
            <person name="Sun H."/>
            <person name="Tunlid A."/>
            <person name="Henrissat B."/>
            <person name="Grigoriev I.V."/>
            <person name="Hibbett D.S."/>
            <person name="Martin F."/>
            <person name="Nordberg H.P."/>
            <person name="Cantor M.N."/>
            <person name="Hua S.X."/>
        </authorList>
    </citation>
    <scope>NUCLEOTIDE SEQUENCE [LARGE SCALE GENOMIC DNA]</scope>
    <source>
        <strain evidence="3">h7</strain>
    </source>
</reference>
<name>A0A0C3BIP2_HEBCY</name>
<reference evidence="3" key="2">
    <citation type="submission" date="2015-01" db="EMBL/GenBank/DDBJ databases">
        <title>Evolutionary Origins and Diversification of the Mycorrhizal Mutualists.</title>
        <authorList>
            <consortium name="DOE Joint Genome Institute"/>
            <consortium name="Mycorrhizal Genomics Consortium"/>
            <person name="Kohler A."/>
            <person name="Kuo A."/>
            <person name="Nagy L.G."/>
            <person name="Floudas D."/>
            <person name="Copeland A."/>
            <person name="Barry K.W."/>
            <person name="Cichocki N."/>
            <person name="Veneault-Fourrey C."/>
            <person name="LaButti K."/>
            <person name="Lindquist E.A."/>
            <person name="Lipzen A."/>
            <person name="Lundell T."/>
            <person name="Morin E."/>
            <person name="Murat C."/>
            <person name="Riley R."/>
            <person name="Ohm R."/>
            <person name="Sun H."/>
            <person name="Tunlid A."/>
            <person name="Henrissat B."/>
            <person name="Grigoriev I.V."/>
            <person name="Hibbett D.S."/>
            <person name="Martin F."/>
        </authorList>
    </citation>
    <scope>NUCLEOTIDE SEQUENCE [LARGE SCALE GENOMIC DNA]</scope>
    <source>
        <strain evidence="3">h7</strain>
    </source>
</reference>
<dbReference type="InterPro" id="IPR002925">
    <property type="entry name" value="Dienelactn_hydro"/>
</dbReference>
<dbReference type="GO" id="GO:0016787">
    <property type="term" value="F:hydrolase activity"/>
    <property type="evidence" value="ECO:0007669"/>
    <property type="project" value="InterPro"/>
</dbReference>
<evidence type="ECO:0000313" key="2">
    <source>
        <dbReference type="EMBL" id="KIM36570.1"/>
    </source>
</evidence>
<dbReference type="Pfam" id="PF01738">
    <property type="entry name" value="DLH"/>
    <property type="match status" value="1"/>
</dbReference>
<evidence type="ECO:0000313" key="3">
    <source>
        <dbReference type="Proteomes" id="UP000053424"/>
    </source>
</evidence>
<protein>
    <recommendedName>
        <fullName evidence="1">Dienelactone hydrolase domain-containing protein</fullName>
    </recommendedName>
</protein>
<dbReference type="InterPro" id="IPR029058">
    <property type="entry name" value="AB_hydrolase_fold"/>
</dbReference>
<dbReference type="PANTHER" id="PTHR17630">
    <property type="entry name" value="DIENELACTONE HYDROLASE"/>
    <property type="match status" value="1"/>
</dbReference>
<sequence>MICPQCSQGSFLPGEPTGTFSDEFQGAYFAPGPGEGPSKRAVLYLTDAFGLDLKNSKIMADEFAKRLECDVWIPDYFAGKPLLPVDCMVLPDRAGVKYSPWTWIKFFFAIVLPSIPSIIRNRPANTDPRVISLIGLLKEKKQYEKIGAVGYCFGGATSVRLGSTDLVDSIIIAHPGTFTLDQAKAIKVPVSWVCAEDDMFFPDSLRDKCEAAFAARDVRDDFVDHEFIVYKGLWFFNETQVVAESSILFAHRNCPRICDPT</sequence>
<dbReference type="OrthoDB" id="10019231at2759"/>
<dbReference type="STRING" id="686832.A0A0C3BIP2"/>
<dbReference type="Proteomes" id="UP000053424">
    <property type="component" value="Unassembled WGS sequence"/>
</dbReference>
<dbReference type="Gene3D" id="3.40.50.1820">
    <property type="entry name" value="alpha/beta hydrolase"/>
    <property type="match status" value="1"/>
</dbReference>
<dbReference type="HOGENOM" id="CLU_054590_2_0_1"/>
<keyword evidence="3" id="KW-1185">Reference proteome</keyword>
<feature type="domain" description="Dienelactone hydrolase" evidence="1">
    <location>
        <begin position="134"/>
        <end position="231"/>
    </location>
</feature>
<accession>A0A0C3BIP2</accession>
<dbReference type="EMBL" id="KN831804">
    <property type="protein sequence ID" value="KIM36570.1"/>
    <property type="molecule type" value="Genomic_DNA"/>
</dbReference>